<reference evidence="2" key="1">
    <citation type="submission" date="2014-06" db="EMBL/GenBank/DDBJ databases">
        <title>Molecular and ecological studies on carbamate pesticide degrading bacteria isolated from agricultural soils.</title>
        <authorList>
            <person name="Kim D.-U."/>
            <person name="Ka J.-O."/>
        </authorList>
    </citation>
    <scope>NUCLEOTIDE SEQUENCE</scope>
    <source>
        <strain evidence="2">JE1</strain>
        <plasmid evidence="2">pJE1</plasmid>
    </source>
</reference>
<dbReference type="SMART" id="SM00829">
    <property type="entry name" value="PKS_ER"/>
    <property type="match status" value="1"/>
</dbReference>
<geneLocation type="plasmid" evidence="2">
    <name>pJE1</name>
</geneLocation>
<organism evidence="2">
    <name type="scientific">Sphingomonas sp. JE1</name>
    <dbReference type="NCBI Taxonomy" id="1628059"/>
    <lineage>
        <taxon>Bacteria</taxon>
        <taxon>Pseudomonadati</taxon>
        <taxon>Pseudomonadota</taxon>
        <taxon>Alphaproteobacteria</taxon>
        <taxon>Sphingomonadales</taxon>
        <taxon>Sphingomonadaceae</taxon>
        <taxon>Sphingomonas</taxon>
    </lineage>
</organism>
<dbReference type="InterPro" id="IPR011032">
    <property type="entry name" value="GroES-like_sf"/>
</dbReference>
<dbReference type="InterPro" id="IPR051397">
    <property type="entry name" value="Zn-ADH-like_protein"/>
</dbReference>
<protein>
    <submittedName>
        <fullName evidence="2">Alcohol dehydrogenase, zinc-containing</fullName>
    </submittedName>
</protein>
<dbReference type="SUPFAM" id="SSF50129">
    <property type="entry name" value="GroES-like"/>
    <property type="match status" value="1"/>
</dbReference>
<evidence type="ECO:0000313" key="2">
    <source>
        <dbReference type="EMBL" id="AJW29525.1"/>
    </source>
</evidence>
<dbReference type="CDD" id="cd08241">
    <property type="entry name" value="QOR1"/>
    <property type="match status" value="1"/>
</dbReference>
<dbReference type="InterPro" id="IPR020843">
    <property type="entry name" value="ER"/>
</dbReference>
<sequence>MRALHVSALSPDLSGVRLAEIAVPTPAAGQVLVQVQAGAIGFPDLLMTQGRYQSKPSLPFVGGMEAAGIVAAVGPGVDDVAIGDPVLGLGQGGFADYAVYPAEKIFAKPPCLSFERAASLGTAYLTAYVALVRSAKLVAGETLLVHGGAGGVGLAAVDLGVALGARVIAVASSVQKRATLVALHPSVMVLEPRDFRDAVKAATHDRGADVIFDPVGGDIFIESTRCIAFDGRLLIVGFASGTPANLATNIALIKGFSAIGVRAGEYGRRFPGKGAENLAAILELARNGRIKPHVHAALSIDEWREGFHMLANREAVGRIVLRPGG</sequence>
<dbReference type="PANTHER" id="PTHR43677:SF4">
    <property type="entry name" value="QUINONE OXIDOREDUCTASE-LIKE PROTEIN 2"/>
    <property type="match status" value="1"/>
</dbReference>
<proteinExistence type="predicted"/>
<dbReference type="Gene3D" id="3.40.50.720">
    <property type="entry name" value="NAD(P)-binding Rossmann-like Domain"/>
    <property type="match status" value="1"/>
</dbReference>
<evidence type="ECO:0000259" key="1">
    <source>
        <dbReference type="SMART" id="SM00829"/>
    </source>
</evidence>
<dbReference type="RefSeq" id="WP_087573196.1">
    <property type="nucleotide sequence ID" value="NZ_KM017071.1"/>
</dbReference>
<dbReference type="Pfam" id="PF00107">
    <property type="entry name" value="ADH_zinc_N"/>
    <property type="match status" value="1"/>
</dbReference>
<feature type="domain" description="Enoyl reductase (ER)" evidence="1">
    <location>
        <begin position="11"/>
        <end position="321"/>
    </location>
</feature>
<dbReference type="EMBL" id="KM017071">
    <property type="protein sequence ID" value="AJW29525.1"/>
    <property type="molecule type" value="Genomic_DNA"/>
</dbReference>
<dbReference type="PANTHER" id="PTHR43677">
    <property type="entry name" value="SHORT-CHAIN DEHYDROGENASE/REDUCTASE"/>
    <property type="match status" value="1"/>
</dbReference>
<dbReference type="Gene3D" id="3.90.180.10">
    <property type="entry name" value="Medium-chain alcohol dehydrogenases, catalytic domain"/>
    <property type="match status" value="1"/>
</dbReference>
<accession>A0A0D4ZZR0</accession>
<dbReference type="GO" id="GO:0016491">
    <property type="term" value="F:oxidoreductase activity"/>
    <property type="evidence" value="ECO:0007669"/>
    <property type="project" value="InterPro"/>
</dbReference>
<gene>
    <name evidence="2" type="ORF">pJE1_103</name>
</gene>
<name>A0A0D4ZZR0_9SPHN</name>
<dbReference type="AlphaFoldDB" id="A0A0D4ZZR0"/>
<dbReference type="SUPFAM" id="SSF51735">
    <property type="entry name" value="NAD(P)-binding Rossmann-fold domains"/>
    <property type="match status" value="1"/>
</dbReference>
<dbReference type="InterPro" id="IPR036291">
    <property type="entry name" value="NAD(P)-bd_dom_sf"/>
</dbReference>
<dbReference type="InterPro" id="IPR013149">
    <property type="entry name" value="ADH-like_C"/>
</dbReference>
<dbReference type="InterPro" id="IPR013154">
    <property type="entry name" value="ADH-like_N"/>
</dbReference>
<keyword evidence="2" id="KW-0614">Plasmid</keyword>
<dbReference type="Pfam" id="PF08240">
    <property type="entry name" value="ADH_N"/>
    <property type="match status" value="1"/>
</dbReference>